<keyword evidence="1 4" id="KW-0808">Transferase</keyword>
<dbReference type="RefSeq" id="WP_107142952.1">
    <property type="nucleotide sequence ID" value="NZ_CP028324.1"/>
</dbReference>
<evidence type="ECO:0000313" key="5">
    <source>
        <dbReference type="Proteomes" id="UP000240505"/>
    </source>
</evidence>
<dbReference type="PROSITE" id="PS51186">
    <property type="entry name" value="GNAT"/>
    <property type="match status" value="1"/>
</dbReference>
<sequence>MGSPIAVRPADDEDATLIAGLTRKAWAGKVNVTSSGHRETAVLVAEHLRHGGGFVLLDGSMPIGSVRWLPHDTEPGVWEILRMGVLPEYRGRNLSQQLLEAVIHHGLESGVDELRLAVRPDQPKLIDFYSAYEFELAPELEYSHANPLEPAPLVMRRKLRD</sequence>
<protein>
    <submittedName>
        <fullName evidence="4">GNAT family N-acetyltransferase</fullName>
    </submittedName>
</protein>
<dbReference type="PANTHER" id="PTHR43877">
    <property type="entry name" value="AMINOALKYLPHOSPHONATE N-ACETYLTRANSFERASE-RELATED-RELATED"/>
    <property type="match status" value="1"/>
</dbReference>
<dbReference type="EMBL" id="CP028324">
    <property type="protein sequence ID" value="AVR97609.1"/>
    <property type="molecule type" value="Genomic_DNA"/>
</dbReference>
<dbReference type="InterPro" id="IPR016181">
    <property type="entry name" value="Acyl_CoA_acyltransferase"/>
</dbReference>
<dbReference type="InterPro" id="IPR000182">
    <property type="entry name" value="GNAT_dom"/>
</dbReference>
<organism evidence="4 5">
    <name type="scientific">Pseudoduganella armeniaca</name>
    <dbReference type="NCBI Taxonomy" id="2072590"/>
    <lineage>
        <taxon>Bacteria</taxon>
        <taxon>Pseudomonadati</taxon>
        <taxon>Pseudomonadota</taxon>
        <taxon>Betaproteobacteria</taxon>
        <taxon>Burkholderiales</taxon>
        <taxon>Oxalobacteraceae</taxon>
        <taxon>Telluria group</taxon>
        <taxon>Pseudoduganella</taxon>
    </lineage>
</organism>
<evidence type="ECO:0000259" key="3">
    <source>
        <dbReference type="PROSITE" id="PS51186"/>
    </source>
</evidence>
<dbReference type="KEGG" id="masz:C9I28_19720"/>
<gene>
    <name evidence="4" type="ORF">C9I28_19720</name>
</gene>
<feature type="domain" description="N-acetyltransferase" evidence="3">
    <location>
        <begin position="5"/>
        <end position="160"/>
    </location>
</feature>
<dbReference type="AlphaFoldDB" id="A0A2R4CDC0"/>
<proteinExistence type="predicted"/>
<keyword evidence="5" id="KW-1185">Reference proteome</keyword>
<dbReference type="Pfam" id="PF00583">
    <property type="entry name" value="Acetyltransf_1"/>
    <property type="match status" value="1"/>
</dbReference>
<evidence type="ECO:0000256" key="1">
    <source>
        <dbReference type="ARBA" id="ARBA00022679"/>
    </source>
</evidence>
<dbReference type="GO" id="GO:0016747">
    <property type="term" value="F:acyltransferase activity, transferring groups other than amino-acyl groups"/>
    <property type="evidence" value="ECO:0007669"/>
    <property type="project" value="InterPro"/>
</dbReference>
<dbReference type="InterPro" id="IPR050832">
    <property type="entry name" value="Bact_Acetyltransf"/>
</dbReference>
<evidence type="ECO:0000256" key="2">
    <source>
        <dbReference type="ARBA" id="ARBA00023315"/>
    </source>
</evidence>
<keyword evidence="2" id="KW-0012">Acyltransferase</keyword>
<accession>A0A2R4CDC0</accession>
<dbReference type="Proteomes" id="UP000240505">
    <property type="component" value="Chromosome"/>
</dbReference>
<name>A0A2R4CDC0_9BURK</name>
<dbReference type="Gene3D" id="3.40.630.30">
    <property type="match status" value="1"/>
</dbReference>
<dbReference type="OrthoDB" id="26232at2"/>
<reference evidence="4 5" key="1">
    <citation type="submission" date="2018-03" db="EMBL/GenBank/DDBJ databases">
        <title>Massilia armeniaca sp. nov., isolated from desert soil.</title>
        <authorList>
            <person name="Huang H."/>
            <person name="Ren M."/>
        </authorList>
    </citation>
    <scope>NUCLEOTIDE SEQUENCE [LARGE SCALE GENOMIC DNA]</scope>
    <source>
        <strain evidence="4 5">ZMN-3</strain>
    </source>
</reference>
<dbReference type="SUPFAM" id="SSF55729">
    <property type="entry name" value="Acyl-CoA N-acyltransferases (Nat)"/>
    <property type="match status" value="1"/>
</dbReference>
<dbReference type="CDD" id="cd04301">
    <property type="entry name" value="NAT_SF"/>
    <property type="match status" value="1"/>
</dbReference>
<evidence type="ECO:0000313" key="4">
    <source>
        <dbReference type="EMBL" id="AVR97609.1"/>
    </source>
</evidence>